<name>A0ABV7GSV6_9RHOB</name>
<protein>
    <submittedName>
        <fullName evidence="1">Uncharacterized protein</fullName>
    </submittedName>
</protein>
<dbReference type="RefSeq" id="WP_275631487.1">
    <property type="nucleotide sequence ID" value="NZ_JARGYD010000001.1"/>
</dbReference>
<keyword evidence="2" id="KW-1185">Reference proteome</keyword>
<evidence type="ECO:0000313" key="1">
    <source>
        <dbReference type="EMBL" id="MFC3144227.1"/>
    </source>
</evidence>
<evidence type="ECO:0000313" key="2">
    <source>
        <dbReference type="Proteomes" id="UP001595632"/>
    </source>
</evidence>
<reference evidence="2" key="1">
    <citation type="journal article" date="2019" name="Int. J. Syst. Evol. Microbiol.">
        <title>The Global Catalogue of Microorganisms (GCM) 10K type strain sequencing project: providing services to taxonomists for standard genome sequencing and annotation.</title>
        <authorList>
            <consortium name="The Broad Institute Genomics Platform"/>
            <consortium name="The Broad Institute Genome Sequencing Center for Infectious Disease"/>
            <person name="Wu L."/>
            <person name="Ma J."/>
        </authorList>
    </citation>
    <scope>NUCLEOTIDE SEQUENCE [LARGE SCALE GENOMIC DNA]</scope>
    <source>
        <strain evidence="2">KCTC 52366</strain>
    </source>
</reference>
<dbReference type="EMBL" id="JBHRTB010000010">
    <property type="protein sequence ID" value="MFC3144227.1"/>
    <property type="molecule type" value="Genomic_DNA"/>
</dbReference>
<sequence length="68" mass="7960">MADRQAARDALVGEISRYNVYAPPAERVVLEGFIRWDESQSTKTLEELPKIEEWRTWQQKVLRALEKG</sequence>
<organism evidence="1 2">
    <name type="scientific">Psychromarinibacter halotolerans</name>
    <dbReference type="NCBI Taxonomy" id="1775175"/>
    <lineage>
        <taxon>Bacteria</taxon>
        <taxon>Pseudomonadati</taxon>
        <taxon>Pseudomonadota</taxon>
        <taxon>Alphaproteobacteria</taxon>
        <taxon>Rhodobacterales</taxon>
        <taxon>Paracoccaceae</taxon>
        <taxon>Psychromarinibacter</taxon>
    </lineage>
</organism>
<accession>A0ABV7GSV6</accession>
<comment type="caution">
    <text evidence="1">The sequence shown here is derived from an EMBL/GenBank/DDBJ whole genome shotgun (WGS) entry which is preliminary data.</text>
</comment>
<dbReference type="Proteomes" id="UP001595632">
    <property type="component" value="Unassembled WGS sequence"/>
</dbReference>
<proteinExistence type="predicted"/>
<gene>
    <name evidence="1" type="ORF">ACFOGP_16010</name>
</gene>